<evidence type="ECO:0000313" key="1">
    <source>
        <dbReference type="EMBL" id="KAK0510993.1"/>
    </source>
</evidence>
<accession>A0AA39QXG7</accession>
<organism evidence="1 2">
    <name type="scientific">Cladonia borealis</name>
    <dbReference type="NCBI Taxonomy" id="184061"/>
    <lineage>
        <taxon>Eukaryota</taxon>
        <taxon>Fungi</taxon>
        <taxon>Dikarya</taxon>
        <taxon>Ascomycota</taxon>
        <taxon>Pezizomycotina</taxon>
        <taxon>Lecanoromycetes</taxon>
        <taxon>OSLEUM clade</taxon>
        <taxon>Lecanoromycetidae</taxon>
        <taxon>Lecanorales</taxon>
        <taxon>Lecanorineae</taxon>
        <taxon>Cladoniaceae</taxon>
        <taxon>Cladonia</taxon>
    </lineage>
</organism>
<reference evidence="1" key="1">
    <citation type="submission" date="2023-03" db="EMBL/GenBank/DDBJ databases">
        <title>Complete genome of Cladonia borealis.</title>
        <authorList>
            <person name="Park H."/>
        </authorList>
    </citation>
    <scope>NUCLEOTIDE SEQUENCE</scope>
    <source>
        <strain evidence="1">ANT050790</strain>
    </source>
</reference>
<dbReference type="AlphaFoldDB" id="A0AA39QXG7"/>
<gene>
    <name evidence="1" type="ORF">JMJ35_006545</name>
</gene>
<proteinExistence type="predicted"/>
<dbReference type="Proteomes" id="UP001166286">
    <property type="component" value="Unassembled WGS sequence"/>
</dbReference>
<evidence type="ECO:0000313" key="2">
    <source>
        <dbReference type="Proteomes" id="UP001166286"/>
    </source>
</evidence>
<sequence>MSPGQMENQKTSVEYRPLRDSEIRLVSFQENQGASSPFELRLEHFESPKAPSYIAISYTVSGQPSWVNGFHLDTPWHIEPAVRHTGCFSSDGESLVVEGVRCGKILSFFFGGNDMTGERMQHFYDTILFIAGEIRQQPHADAWKEWLSEFLEYACRVPGDHANRYQSVSDFLANALPGHSNGLSDGFHGSSVLKLFSLSDFALVDDGKVVGCERRPAQGLVGEFQVWAFKGSTNLSIVHQERPDKYRYHGWLRTPDVVLNEEFFSSYEVERITLI</sequence>
<keyword evidence="2" id="KW-1185">Reference proteome</keyword>
<protein>
    <submittedName>
        <fullName evidence="1">Uncharacterized protein</fullName>
    </submittedName>
</protein>
<comment type="caution">
    <text evidence="1">The sequence shown here is derived from an EMBL/GenBank/DDBJ whole genome shotgun (WGS) entry which is preliminary data.</text>
</comment>
<name>A0AA39QXG7_9LECA</name>
<dbReference type="EMBL" id="JAFEKC020000014">
    <property type="protein sequence ID" value="KAK0510993.1"/>
    <property type="molecule type" value="Genomic_DNA"/>
</dbReference>